<dbReference type="PROSITE" id="PS50883">
    <property type="entry name" value="EAL"/>
    <property type="match status" value="1"/>
</dbReference>
<dbReference type="SMART" id="SM00267">
    <property type="entry name" value="GGDEF"/>
    <property type="match status" value="1"/>
</dbReference>
<protein>
    <submittedName>
        <fullName evidence="3">EAL domain-containing protein</fullName>
    </submittedName>
</protein>
<reference evidence="3 4" key="1">
    <citation type="submission" date="2020-04" db="EMBL/GenBank/DDBJ databases">
        <authorList>
            <person name="Liu A."/>
        </authorList>
    </citation>
    <scope>NUCLEOTIDE SEQUENCE [LARGE SCALE GENOMIC DNA]</scope>
    <source>
        <strain evidence="3 4">RZ02</strain>
    </source>
</reference>
<dbReference type="SUPFAM" id="SSF141868">
    <property type="entry name" value="EAL domain-like"/>
    <property type="match status" value="1"/>
</dbReference>
<dbReference type="SMART" id="SM00052">
    <property type="entry name" value="EAL"/>
    <property type="match status" value="1"/>
</dbReference>
<dbReference type="InterPro" id="IPR043128">
    <property type="entry name" value="Rev_trsase/Diguanyl_cyclase"/>
</dbReference>
<accession>A0A848QF57</accession>
<dbReference type="GO" id="GO:0071111">
    <property type="term" value="F:cyclic-guanylate-specific phosphodiesterase activity"/>
    <property type="evidence" value="ECO:0007669"/>
    <property type="project" value="InterPro"/>
</dbReference>
<dbReference type="CDD" id="cd01948">
    <property type="entry name" value="EAL"/>
    <property type="match status" value="1"/>
</dbReference>
<comment type="caution">
    <text evidence="3">The sequence shown here is derived from an EMBL/GenBank/DDBJ whole genome shotgun (WGS) entry which is preliminary data.</text>
</comment>
<feature type="domain" description="GGDEF" evidence="2">
    <location>
        <begin position="49"/>
        <end position="188"/>
    </location>
</feature>
<dbReference type="PROSITE" id="PS50887">
    <property type="entry name" value="GGDEF"/>
    <property type="match status" value="1"/>
</dbReference>
<evidence type="ECO:0000313" key="3">
    <source>
        <dbReference type="EMBL" id="NMW31182.1"/>
    </source>
</evidence>
<dbReference type="InterPro" id="IPR001633">
    <property type="entry name" value="EAL_dom"/>
</dbReference>
<dbReference type="Proteomes" id="UP000561181">
    <property type="component" value="Unassembled WGS sequence"/>
</dbReference>
<dbReference type="Gene3D" id="3.20.20.450">
    <property type="entry name" value="EAL domain"/>
    <property type="match status" value="1"/>
</dbReference>
<dbReference type="EMBL" id="JABCRE010000002">
    <property type="protein sequence ID" value="NMW31182.1"/>
    <property type="molecule type" value="Genomic_DNA"/>
</dbReference>
<name>A0A848QF57_9SPHN</name>
<gene>
    <name evidence="3" type="ORF">HKD42_03820</name>
</gene>
<dbReference type="Pfam" id="PF00990">
    <property type="entry name" value="GGDEF"/>
    <property type="match status" value="1"/>
</dbReference>
<feature type="domain" description="EAL" evidence="1">
    <location>
        <begin position="197"/>
        <end position="445"/>
    </location>
</feature>
<proteinExistence type="predicted"/>
<sequence length="445" mass="47871">MAITALPTRSDAAASGDVRDNLTGLATAETAQSVLALWQMRAGAEGRTAPVHAMLIALGRFDTVNLAYGAAAGDGALVAVAQRIAHFADDEFDDGDWLVARLGGGKFLLAAHEACSRERWQWLAEALADSISHPIADLDCVGSLRLWPRLALMRPAPGEGPNLIFDRLAQTLEEARTRKGQRICWADRGITLPGRSSADVEADLLSAIDRDEIEVVYQPQFSLETGEVIGAEALARWQHPKLGKIGAAQLFAIAERIDHVAHLSRHVAKRAFCDAAKWPAKQSLSINITPADLASQNFVPGLIALIDECQFDPARVTVEITEHVLIGNLEQCAANLAGLRKVGIQVALDDFGSGFCNFRYLKILPIDSIKLDRTMIEGIATDERDLAVLRGIVAMAGALAIDVIAEGVETEQQRQIVQSEGCKIYQGFLGCKPLPNSAFITLASG</sequence>
<dbReference type="InterPro" id="IPR029787">
    <property type="entry name" value="Nucleotide_cyclase"/>
</dbReference>
<dbReference type="AlphaFoldDB" id="A0A848QF57"/>
<evidence type="ECO:0000313" key="4">
    <source>
        <dbReference type="Proteomes" id="UP000561181"/>
    </source>
</evidence>
<dbReference type="SUPFAM" id="SSF55073">
    <property type="entry name" value="Nucleotide cyclase"/>
    <property type="match status" value="1"/>
</dbReference>
<dbReference type="Gene3D" id="3.30.70.270">
    <property type="match status" value="1"/>
</dbReference>
<keyword evidence="4" id="KW-1185">Reference proteome</keyword>
<evidence type="ECO:0000259" key="2">
    <source>
        <dbReference type="PROSITE" id="PS50887"/>
    </source>
</evidence>
<dbReference type="InterPro" id="IPR000160">
    <property type="entry name" value="GGDEF_dom"/>
</dbReference>
<organism evidence="3 4">
    <name type="scientific">Pontixanthobacter rizhaonensis</name>
    <dbReference type="NCBI Taxonomy" id="2730337"/>
    <lineage>
        <taxon>Bacteria</taxon>
        <taxon>Pseudomonadati</taxon>
        <taxon>Pseudomonadota</taxon>
        <taxon>Alphaproteobacteria</taxon>
        <taxon>Sphingomonadales</taxon>
        <taxon>Erythrobacteraceae</taxon>
        <taxon>Pontixanthobacter</taxon>
    </lineage>
</organism>
<dbReference type="InterPro" id="IPR035919">
    <property type="entry name" value="EAL_sf"/>
</dbReference>
<dbReference type="PANTHER" id="PTHR33121:SF79">
    <property type="entry name" value="CYCLIC DI-GMP PHOSPHODIESTERASE PDED-RELATED"/>
    <property type="match status" value="1"/>
</dbReference>
<dbReference type="Pfam" id="PF00563">
    <property type="entry name" value="EAL"/>
    <property type="match status" value="1"/>
</dbReference>
<dbReference type="InterPro" id="IPR050706">
    <property type="entry name" value="Cyclic-di-GMP_PDE-like"/>
</dbReference>
<evidence type="ECO:0000259" key="1">
    <source>
        <dbReference type="PROSITE" id="PS50883"/>
    </source>
</evidence>
<dbReference type="PANTHER" id="PTHR33121">
    <property type="entry name" value="CYCLIC DI-GMP PHOSPHODIESTERASE PDEF"/>
    <property type="match status" value="1"/>
</dbReference>